<protein>
    <submittedName>
        <fullName evidence="2">Uncharacterized protein</fullName>
    </submittedName>
</protein>
<name>A0ABN8BBC1_CHISP</name>
<feature type="region of interest" description="Disordered" evidence="1">
    <location>
        <begin position="204"/>
        <end position="245"/>
    </location>
</feature>
<evidence type="ECO:0000313" key="3">
    <source>
        <dbReference type="Proteomes" id="UP001153292"/>
    </source>
</evidence>
<keyword evidence="3" id="KW-1185">Reference proteome</keyword>
<feature type="compositionally biased region" description="Low complexity" evidence="1">
    <location>
        <begin position="235"/>
        <end position="245"/>
    </location>
</feature>
<sequence>MARRKNSLRGLSIEDLPSVNGSENNPVLEVEDNLNHARPPLIPVINNVLLPTGEVNYDGLPSLALLLSVTSSNASSIAIPSASRTTRHMRKLLLPAVPNYRAKKTKKTIEDLPSVNGSENNPVLEVEDNLNHARPPLIPVINNVLLPTGEVNYDGLPSLALLLSVTSSNASSIAIPSASRTTRHMRKLLLPAVPNYRAKKTKKTFVKTTSDNESGPLKLCERMSGAPSARRRPPRACAAGSAGEL</sequence>
<gene>
    <name evidence="2" type="ORF">CHILSU_LOCUS10557</name>
</gene>
<evidence type="ECO:0000256" key="1">
    <source>
        <dbReference type="SAM" id="MobiDB-lite"/>
    </source>
</evidence>
<dbReference type="EMBL" id="OU963901">
    <property type="protein sequence ID" value="CAH0407161.1"/>
    <property type="molecule type" value="Genomic_DNA"/>
</dbReference>
<proteinExistence type="predicted"/>
<dbReference type="Proteomes" id="UP001153292">
    <property type="component" value="Chromosome 8"/>
</dbReference>
<accession>A0ABN8BBC1</accession>
<organism evidence="2 3">
    <name type="scientific">Chilo suppressalis</name>
    <name type="common">Asiatic rice borer moth</name>
    <dbReference type="NCBI Taxonomy" id="168631"/>
    <lineage>
        <taxon>Eukaryota</taxon>
        <taxon>Metazoa</taxon>
        <taxon>Ecdysozoa</taxon>
        <taxon>Arthropoda</taxon>
        <taxon>Hexapoda</taxon>
        <taxon>Insecta</taxon>
        <taxon>Pterygota</taxon>
        <taxon>Neoptera</taxon>
        <taxon>Endopterygota</taxon>
        <taxon>Lepidoptera</taxon>
        <taxon>Glossata</taxon>
        <taxon>Ditrysia</taxon>
        <taxon>Pyraloidea</taxon>
        <taxon>Crambidae</taxon>
        <taxon>Crambinae</taxon>
        <taxon>Chilo</taxon>
    </lineage>
</organism>
<reference evidence="2" key="1">
    <citation type="submission" date="2021-12" db="EMBL/GenBank/DDBJ databases">
        <authorList>
            <person name="King R."/>
        </authorList>
    </citation>
    <scope>NUCLEOTIDE SEQUENCE</scope>
</reference>
<evidence type="ECO:0000313" key="2">
    <source>
        <dbReference type="EMBL" id="CAH0407161.1"/>
    </source>
</evidence>